<proteinExistence type="inferred from homology"/>
<dbReference type="SUPFAM" id="SSF51621">
    <property type="entry name" value="Phosphoenolpyruvate/pyruvate domain"/>
    <property type="match status" value="1"/>
</dbReference>
<evidence type="ECO:0000256" key="2">
    <source>
        <dbReference type="ARBA" id="ARBA00022723"/>
    </source>
</evidence>
<dbReference type="RefSeq" id="WP_188850604.1">
    <property type="nucleotide sequence ID" value="NZ_BMJJ01000004.1"/>
</dbReference>
<protein>
    <submittedName>
        <fullName evidence="5">2,4-dihydroxyhept-2-ene-1,7-dioic acid aldolase</fullName>
    </submittedName>
</protein>
<reference evidence="5" key="2">
    <citation type="submission" date="2020-09" db="EMBL/GenBank/DDBJ databases">
        <authorList>
            <person name="Sun Q."/>
            <person name="Zhou Y."/>
        </authorList>
    </citation>
    <scope>NUCLEOTIDE SEQUENCE</scope>
    <source>
        <strain evidence="5">CGMCC 1.15493</strain>
    </source>
</reference>
<dbReference type="InterPro" id="IPR015813">
    <property type="entry name" value="Pyrv/PenolPyrv_kinase-like_dom"/>
</dbReference>
<evidence type="ECO:0000256" key="3">
    <source>
        <dbReference type="ARBA" id="ARBA00023239"/>
    </source>
</evidence>
<evidence type="ECO:0000313" key="6">
    <source>
        <dbReference type="Proteomes" id="UP000613160"/>
    </source>
</evidence>
<dbReference type="Gene3D" id="3.20.20.60">
    <property type="entry name" value="Phosphoenolpyruvate-binding domains"/>
    <property type="match status" value="1"/>
</dbReference>
<dbReference type="GO" id="GO:0016832">
    <property type="term" value="F:aldehyde-lyase activity"/>
    <property type="evidence" value="ECO:0007669"/>
    <property type="project" value="TreeGrafter"/>
</dbReference>
<dbReference type="EMBL" id="BMJJ01000004">
    <property type="protein sequence ID" value="GGD18374.1"/>
    <property type="molecule type" value="Genomic_DNA"/>
</dbReference>
<dbReference type="InterPro" id="IPR005000">
    <property type="entry name" value="Aldolase/citrate-lyase_domain"/>
</dbReference>
<organism evidence="5 6">
    <name type="scientific">Aureimonas glaciei</name>
    <dbReference type="NCBI Taxonomy" id="1776957"/>
    <lineage>
        <taxon>Bacteria</taxon>
        <taxon>Pseudomonadati</taxon>
        <taxon>Pseudomonadota</taxon>
        <taxon>Alphaproteobacteria</taxon>
        <taxon>Hyphomicrobiales</taxon>
        <taxon>Aurantimonadaceae</taxon>
        <taxon>Aureimonas</taxon>
    </lineage>
</organism>
<dbReference type="AlphaFoldDB" id="A0A916XXW0"/>
<keyword evidence="2" id="KW-0479">Metal-binding</keyword>
<reference evidence="5" key="1">
    <citation type="journal article" date="2014" name="Int. J. Syst. Evol. Microbiol.">
        <title>Complete genome sequence of Corynebacterium casei LMG S-19264T (=DSM 44701T), isolated from a smear-ripened cheese.</title>
        <authorList>
            <consortium name="US DOE Joint Genome Institute (JGI-PGF)"/>
            <person name="Walter F."/>
            <person name="Albersmeier A."/>
            <person name="Kalinowski J."/>
            <person name="Ruckert C."/>
        </authorList>
    </citation>
    <scope>NUCLEOTIDE SEQUENCE</scope>
    <source>
        <strain evidence="5">CGMCC 1.15493</strain>
    </source>
</reference>
<dbReference type="PANTHER" id="PTHR30502">
    <property type="entry name" value="2-KETO-3-DEOXY-L-RHAMNONATE ALDOLASE"/>
    <property type="match status" value="1"/>
</dbReference>
<dbReference type="Proteomes" id="UP000613160">
    <property type="component" value="Unassembled WGS sequence"/>
</dbReference>
<dbReference type="PANTHER" id="PTHR30502:SF0">
    <property type="entry name" value="PHOSPHOENOLPYRUVATE CARBOXYLASE FAMILY PROTEIN"/>
    <property type="match status" value="1"/>
</dbReference>
<dbReference type="InterPro" id="IPR040442">
    <property type="entry name" value="Pyrv_kinase-like_dom_sf"/>
</dbReference>
<dbReference type="GO" id="GO:0005737">
    <property type="term" value="C:cytoplasm"/>
    <property type="evidence" value="ECO:0007669"/>
    <property type="project" value="TreeGrafter"/>
</dbReference>
<dbReference type="InterPro" id="IPR050251">
    <property type="entry name" value="HpcH-HpaI_aldolase"/>
</dbReference>
<evidence type="ECO:0000313" key="5">
    <source>
        <dbReference type="EMBL" id="GGD18374.1"/>
    </source>
</evidence>
<accession>A0A916XXW0</accession>
<comment type="caution">
    <text evidence="5">The sequence shown here is derived from an EMBL/GenBank/DDBJ whole genome shotgun (WGS) entry which is preliminary data.</text>
</comment>
<gene>
    <name evidence="5" type="ORF">GCM10011335_21560</name>
</gene>
<name>A0A916XXW0_9HYPH</name>
<dbReference type="Pfam" id="PF03328">
    <property type="entry name" value="HpcH_HpaI"/>
    <property type="match status" value="1"/>
</dbReference>
<comment type="similarity">
    <text evidence="1">Belongs to the HpcH/HpaI aldolase family.</text>
</comment>
<dbReference type="GO" id="GO:0046872">
    <property type="term" value="F:metal ion binding"/>
    <property type="evidence" value="ECO:0007669"/>
    <property type="project" value="UniProtKB-KW"/>
</dbReference>
<keyword evidence="6" id="KW-1185">Reference proteome</keyword>
<sequence>MALPGLRQRLADGSFVLSAWSSLTDPHIHEALLRAPFDALTFDQQHGLHDLRSIEAGIARAAFLGKPSLVRLPIEDRAGAARVLDLGASGVIMPMIEGVEDAGAFVAAVKYAPLGARSFGPTRAVELHGFTGAVAYTAVANAETLAFAMIETAAAMENLEAILAIDGLDGVFVGPSDLSIALSDTSAWDPEGAVADAAVRKIASLAAAAGKFAGIYAATAEDARRYRGYGYGYACVASDIGLFKAAAAALAESAKA</sequence>
<evidence type="ECO:0000256" key="1">
    <source>
        <dbReference type="ARBA" id="ARBA00005568"/>
    </source>
</evidence>
<evidence type="ECO:0000259" key="4">
    <source>
        <dbReference type="Pfam" id="PF03328"/>
    </source>
</evidence>
<keyword evidence="3" id="KW-0456">Lyase</keyword>
<feature type="domain" description="HpcH/HpaI aldolase/citrate lyase" evidence="4">
    <location>
        <begin position="20"/>
        <end position="243"/>
    </location>
</feature>